<protein>
    <submittedName>
        <fullName evidence="2">(northern house mosquito) hypothetical protein</fullName>
    </submittedName>
</protein>
<evidence type="ECO:0000256" key="1">
    <source>
        <dbReference type="SAM" id="SignalP"/>
    </source>
</evidence>
<feature type="signal peptide" evidence="1">
    <location>
        <begin position="1"/>
        <end position="23"/>
    </location>
</feature>
<sequence length="124" mass="14119">MAHPKQLLMLLLMAAAPLLVDDAARLRWLLLLPCRVESAPLRRHLLAAMLRRLLPGVRTAGSRCARWTWRPLDRILARIRHLLPPPTSWLILRAGYWNWPTTAANSPLLVATVTSAEKPFRRGH</sequence>
<keyword evidence="1" id="KW-0732">Signal</keyword>
<dbReference type="AlphaFoldDB" id="A0A8D8FPS1"/>
<accession>A0A8D8FPS1</accession>
<reference evidence="2" key="1">
    <citation type="submission" date="2021-05" db="EMBL/GenBank/DDBJ databases">
        <authorList>
            <person name="Alioto T."/>
            <person name="Alioto T."/>
            <person name="Gomez Garrido J."/>
        </authorList>
    </citation>
    <scope>NUCLEOTIDE SEQUENCE</scope>
</reference>
<proteinExistence type="predicted"/>
<feature type="chain" id="PRO_5034018023" evidence="1">
    <location>
        <begin position="24"/>
        <end position="124"/>
    </location>
</feature>
<evidence type="ECO:0000313" key="2">
    <source>
        <dbReference type="EMBL" id="CAG6479186.1"/>
    </source>
</evidence>
<organism evidence="2">
    <name type="scientific">Culex pipiens</name>
    <name type="common">House mosquito</name>
    <dbReference type="NCBI Taxonomy" id="7175"/>
    <lineage>
        <taxon>Eukaryota</taxon>
        <taxon>Metazoa</taxon>
        <taxon>Ecdysozoa</taxon>
        <taxon>Arthropoda</taxon>
        <taxon>Hexapoda</taxon>
        <taxon>Insecta</taxon>
        <taxon>Pterygota</taxon>
        <taxon>Neoptera</taxon>
        <taxon>Endopterygota</taxon>
        <taxon>Diptera</taxon>
        <taxon>Nematocera</taxon>
        <taxon>Culicoidea</taxon>
        <taxon>Culicidae</taxon>
        <taxon>Culicinae</taxon>
        <taxon>Culicini</taxon>
        <taxon>Culex</taxon>
        <taxon>Culex</taxon>
    </lineage>
</organism>
<name>A0A8D8FPS1_CULPI</name>
<dbReference type="EMBL" id="HBUE01084620">
    <property type="protein sequence ID" value="CAG6479186.1"/>
    <property type="molecule type" value="Transcribed_RNA"/>
</dbReference>